<evidence type="ECO:0000256" key="3">
    <source>
        <dbReference type="ARBA" id="ARBA00022452"/>
    </source>
</evidence>
<proteinExistence type="inferred from homology"/>
<dbReference type="InterPro" id="IPR008969">
    <property type="entry name" value="CarboxyPept-like_regulatory"/>
</dbReference>
<keyword evidence="8 9" id="KW-0998">Cell outer membrane</keyword>
<evidence type="ECO:0000256" key="11">
    <source>
        <dbReference type="SAM" id="SignalP"/>
    </source>
</evidence>
<dbReference type="PROSITE" id="PS01156">
    <property type="entry name" value="TONB_DEPENDENT_REC_2"/>
    <property type="match status" value="1"/>
</dbReference>
<evidence type="ECO:0000256" key="10">
    <source>
        <dbReference type="RuleBase" id="RU003357"/>
    </source>
</evidence>
<keyword evidence="5 11" id="KW-0732">Signal</keyword>
<dbReference type="NCBIfam" id="TIGR04056">
    <property type="entry name" value="OMP_RagA_SusC"/>
    <property type="match status" value="1"/>
</dbReference>
<evidence type="ECO:0000256" key="5">
    <source>
        <dbReference type="ARBA" id="ARBA00022729"/>
    </source>
</evidence>
<dbReference type="InterPro" id="IPR037066">
    <property type="entry name" value="Plug_dom_sf"/>
</dbReference>
<evidence type="ECO:0000256" key="8">
    <source>
        <dbReference type="ARBA" id="ARBA00023237"/>
    </source>
</evidence>
<reference evidence="14" key="1">
    <citation type="submission" date="2024-07" db="EMBL/GenBank/DDBJ databases">
        <title>Complete genome sequence of Prevotella sp. YM-2024 GTC17254.</title>
        <authorList>
            <person name="Hayashi M."/>
            <person name="Muto Y."/>
            <person name="Tanaka K."/>
            <person name="Niwa H."/>
        </authorList>
    </citation>
    <scope>NUCLEOTIDE SEQUENCE</scope>
    <source>
        <strain evidence="14">GTC17254</strain>
    </source>
</reference>
<protein>
    <submittedName>
        <fullName evidence="14">TonB-dependent receptor</fullName>
    </submittedName>
</protein>
<dbReference type="SUPFAM" id="SSF49464">
    <property type="entry name" value="Carboxypeptidase regulatory domain-like"/>
    <property type="match status" value="1"/>
</dbReference>
<dbReference type="NCBIfam" id="TIGR04057">
    <property type="entry name" value="SusC_RagA_signa"/>
    <property type="match status" value="1"/>
</dbReference>
<evidence type="ECO:0000256" key="9">
    <source>
        <dbReference type="PROSITE-ProRule" id="PRU01360"/>
    </source>
</evidence>
<dbReference type="Gene3D" id="2.170.130.10">
    <property type="entry name" value="TonB-dependent receptor, plug domain"/>
    <property type="match status" value="1"/>
</dbReference>
<feature type="chain" id="PRO_5044273924" evidence="11">
    <location>
        <begin position="25"/>
        <end position="1106"/>
    </location>
</feature>
<evidence type="ECO:0000256" key="6">
    <source>
        <dbReference type="ARBA" id="ARBA00023077"/>
    </source>
</evidence>
<keyword evidence="2 9" id="KW-0813">Transport</keyword>
<organism evidence="14">
    <name type="scientific">Prevotella sp. GTC17254</name>
    <dbReference type="NCBI Taxonomy" id="3236794"/>
    <lineage>
        <taxon>Bacteria</taxon>
        <taxon>Pseudomonadati</taxon>
        <taxon>Bacteroidota</taxon>
        <taxon>Bacteroidia</taxon>
        <taxon>Bacteroidales</taxon>
        <taxon>Prevotellaceae</taxon>
        <taxon>Prevotella</taxon>
    </lineage>
</organism>
<keyword evidence="3 9" id="KW-1134">Transmembrane beta strand</keyword>
<evidence type="ECO:0000256" key="2">
    <source>
        <dbReference type="ARBA" id="ARBA00022448"/>
    </source>
</evidence>
<dbReference type="Pfam" id="PF00593">
    <property type="entry name" value="TonB_dep_Rec_b-barrel"/>
    <property type="match status" value="1"/>
</dbReference>
<dbReference type="EMBL" id="AP035786">
    <property type="protein sequence ID" value="BFO74924.1"/>
    <property type="molecule type" value="Genomic_DNA"/>
</dbReference>
<evidence type="ECO:0000256" key="1">
    <source>
        <dbReference type="ARBA" id="ARBA00004571"/>
    </source>
</evidence>
<dbReference type="Gene3D" id="2.60.40.1120">
    <property type="entry name" value="Carboxypeptidase-like, regulatory domain"/>
    <property type="match status" value="1"/>
</dbReference>
<dbReference type="InterPro" id="IPR023996">
    <property type="entry name" value="TonB-dep_OMP_SusC/RagA"/>
</dbReference>
<evidence type="ECO:0000256" key="4">
    <source>
        <dbReference type="ARBA" id="ARBA00022692"/>
    </source>
</evidence>
<keyword evidence="7 9" id="KW-0472">Membrane</keyword>
<accession>A0AB33IZT0</accession>
<dbReference type="GO" id="GO:0009279">
    <property type="term" value="C:cell outer membrane"/>
    <property type="evidence" value="ECO:0007669"/>
    <property type="project" value="UniProtKB-SubCell"/>
</dbReference>
<evidence type="ECO:0000259" key="12">
    <source>
        <dbReference type="Pfam" id="PF00593"/>
    </source>
</evidence>
<dbReference type="Gene3D" id="2.40.170.20">
    <property type="entry name" value="TonB-dependent receptor, beta-barrel domain"/>
    <property type="match status" value="1"/>
</dbReference>
<comment type="subcellular location">
    <subcellularLocation>
        <location evidence="1 9">Cell outer membrane</location>
        <topology evidence="1 9">Multi-pass membrane protein</topology>
    </subcellularLocation>
</comment>
<dbReference type="AlphaFoldDB" id="A0AB33IZT0"/>
<dbReference type="InterPro" id="IPR036942">
    <property type="entry name" value="Beta-barrel_TonB_sf"/>
</dbReference>
<name>A0AB33IZT0_9BACT</name>
<sequence>MTTNYRKVLLGGAILALGSSPCLAAASNNSAEILSVQQQTSKVTGTVTDDYGPIIGASVVVKGQTMGTVTDLDGHFSLNVKKGQTLVITYVGFDRKEVVYNGESSLKITMTESSQLISEVVVTGYGGKTRRAKLTNSISKVKEDAFNVGVYSNPAQALAGAVAGLRVTSTSGNPGSTPSIVLRGGTNLDGTGSPLVMVDGQLRESLSDINPDDIESMEILKDAGATALYGARANNGVILVTTKTGKSGHREINLKAKVGWNYVNNPYEFLGAKDYITYQRLAYANSDWASKAGLGNNTPFGTGNKYGSGLVWNILPLTDENKGLLDKGWMSMADPLDANKTLIYRETDIAKYSFNEPAMTQDYNVSMSGGNDRGTYYAGLGYNKSEGVPVKSFYERYNFTFNGSYKVTDWLKSTSNFSFNRANWQSMPGSQTSEANYFGRIQSLPPTVRFDDEDGNMLLGPNTGDGNQSYQPEKWDNDNQSDKFTMVQSFDAELIPNLVLHASGQWYYDEAFQSAFVKDYETNPGKFNRTRSTAEYFERAFSQTYNATISYNKTFLKDHTIDGLLGTEYYDRYKKGFQAQGREAPTDDFADLGLTSTKENKRAIDSWHERYRILSYFGRVNYDYQDKYLLSGVFRYDGYSSLRGDNRWGFFPGVSAGWVATKENFVKEALPFLSYGKLRTSYGVNGNASGIGAYELQGTYGTTTYNGNTGFLIGALPNPTLRWEKSHTFEIAVELGFLNNRLTTNFTYYNRLTQDKYAMLTLPSTTGFSSIRNNNGKFRNRGVEMEFGAQILKTKDMSWNANLNLAYNINKIIALPYNKIERNRQGGQEIYTGRKIKNDAGKEVDETIFVGGYQEGQEPGLLVGYQADGIYKSYDEIPGNLVVQSGNINGKYMYGPKAWEGLTDKQKEKALRIQPGDVKWRDINGDGIIDNLDQVKLGNTLPRWTGGFNSTFKYKGFTLYARFDFALGFKTYDGTTPWFLGNMQGTYNTTTDAFDTWSESNPNAKYPRYVWADQLGTANYYRSSSMFVYNGNYLSFREIALSYSLPKAWISKLALKNLEVSVTGQNLGYLKSAPIATPEYSHGAGAYSGMGYGLPRTIILGVNATF</sequence>
<gene>
    <name evidence="14" type="ORF">GTC17254_25210</name>
</gene>
<keyword evidence="14" id="KW-0675">Receptor</keyword>
<keyword evidence="6 10" id="KW-0798">TonB box</keyword>
<dbReference type="PROSITE" id="PS52016">
    <property type="entry name" value="TONB_DEPENDENT_REC_3"/>
    <property type="match status" value="1"/>
</dbReference>
<evidence type="ECO:0000259" key="13">
    <source>
        <dbReference type="Pfam" id="PF07715"/>
    </source>
</evidence>
<keyword evidence="4 9" id="KW-0812">Transmembrane</keyword>
<evidence type="ECO:0000256" key="7">
    <source>
        <dbReference type="ARBA" id="ARBA00023136"/>
    </source>
</evidence>
<comment type="similarity">
    <text evidence="9 10">Belongs to the TonB-dependent receptor family.</text>
</comment>
<feature type="domain" description="TonB-dependent receptor plug" evidence="13">
    <location>
        <begin position="133"/>
        <end position="237"/>
    </location>
</feature>
<dbReference type="Pfam" id="PF13715">
    <property type="entry name" value="CarbopepD_reg_2"/>
    <property type="match status" value="1"/>
</dbReference>
<dbReference type="Pfam" id="PF07715">
    <property type="entry name" value="Plug"/>
    <property type="match status" value="1"/>
</dbReference>
<dbReference type="InterPro" id="IPR000531">
    <property type="entry name" value="Beta-barrel_TonB"/>
</dbReference>
<dbReference type="InterPro" id="IPR023997">
    <property type="entry name" value="TonB-dep_OMP_SusC/RagA_CS"/>
</dbReference>
<feature type="domain" description="TonB-dependent receptor-like beta-barrel" evidence="12">
    <location>
        <begin position="439"/>
        <end position="817"/>
    </location>
</feature>
<dbReference type="InterPro" id="IPR039426">
    <property type="entry name" value="TonB-dep_rcpt-like"/>
</dbReference>
<dbReference type="InterPro" id="IPR010917">
    <property type="entry name" value="TonB_rcpt_CS"/>
</dbReference>
<dbReference type="SUPFAM" id="SSF56935">
    <property type="entry name" value="Porins"/>
    <property type="match status" value="1"/>
</dbReference>
<feature type="signal peptide" evidence="11">
    <location>
        <begin position="1"/>
        <end position="24"/>
    </location>
</feature>
<evidence type="ECO:0000313" key="14">
    <source>
        <dbReference type="EMBL" id="BFO74924.1"/>
    </source>
</evidence>
<dbReference type="InterPro" id="IPR012910">
    <property type="entry name" value="Plug_dom"/>
</dbReference>